<reference evidence="1 2" key="1">
    <citation type="journal article" date="2018" name="Int. J. Syst. Evol. Microbiol.">
        <title>Zhouia spongiae sp. nov., isolated from a marine sponge.</title>
        <authorList>
            <person name="Zhuang L."/>
            <person name="Lin B."/>
            <person name="Qin F."/>
            <person name="Luo L."/>
        </authorList>
    </citation>
    <scope>NUCLEOTIDE SEQUENCE [LARGE SCALE GENOMIC DNA]</scope>
    <source>
        <strain evidence="1 2">HN-Y44</strain>
    </source>
</reference>
<dbReference type="EMBL" id="CP094326">
    <property type="protein sequence ID" value="UNY99218.1"/>
    <property type="molecule type" value="Genomic_DNA"/>
</dbReference>
<dbReference type="InterPro" id="IPR011664">
    <property type="entry name" value="Abi_system_AbiD/AbiF-like"/>
</dbReference>
<keyword evidence="2" id="KW-1185">Reference proteome</keyword>
<dbReference type="Pfam" id="PF07751">
    <property type="entry name" value="Abi_2"/>
    <property type="match status" value="1"/>
</dbReference>
<accession>A0ABY3YNG2</accession>
<name>A0ABY3YNG2_9FLAO</name>
<gene>
    <name evidence="1" type="ORF">MQE36_02465</name>
</gene>
<evidence type="ECO:0000313" key="2">
    <source>
        <dbReference type="Proteomes" id="UP000829476"/>
    </source>
</evidence>
<protein>
    <submittedName>
        <fullName evidence="1">Abi family protein</fullName>
    </submittedName>
</protein>
<evidence type="ECO:0000313" key="1">
    <source>
        <dbReference type="EMBL" id="UNY99218.1"/>
    </source>
</evidence>
<organism evidence="1 2">
    <name type="scientific">Zhouia spongiae</name>
    <dbReference type="NCBI Taxonomy" id="2202721"/>
    <lineage>
        <taxon>Bacteria</taxon>
        <taxon>Pseudomonadati</taxon>
        <taxon>Bacteroidota</taxon>
        <taxon>Flavobacteriia</taxon>
        <taxon>Flavobacteriales</taxon>
        <taxon>Flavobacteriaceae</taxon>
        <taxon>Zhouia</taxon>
    </lineage>
</organism>
<dbReference type="RefSeq" id="WP_242937618.1">
    <property type="nucleotide sequence ID" value="NZ_CP094326.1"/>
</dbReference>
<dbReference type="Proteomes" id="UP000829476">
    <property type="component" value="Chromosome"/>
</dbReference>
<proteinExistence type="predicted"/>
<sequence>MGKKAIPVDEQIKKLRSRGMVMDWGEEKAKEVLLDIGYYRLGFYWHPFQIDSEHNLVEGTLFSNVVKLYYLDTDLKHILTKAINRIEINFKTQLIYYTSVKYDQNPTWFVDKKIVAKTFVDNFPKFYTKKFKSDNKPIKRHHAKYPNEIYAPAWKTLEFLTLGSVITLYISLQNKSLKETIASQYGIKSIGVLENFLLTILFIRNICAHSDLLFDANTPKEIKTTPLIKFNNNNRHSLDSSIKVILYLLNQISENRSNIIQTEIENLFEVFSDDGVIKNIITNKMGYIYPSA</sequence>